<keyword evidence="3" id="KW-0614">Plasmid</keyword>
<gene>
    <name evidence="3" type="ORF">HZI73_26175</name>
</gene>
<organism evidence="3 4">
    <name type="scientific">Vallitalea pronyensis</name>
    <dbReference type="NCBI Taxonomy" id="1348613"/>
    <lineage>
        <taxon>Bacteria</taxon>
        <taxon>Bacillati</taxon>
        <taxon>Bacillota</taxon>
        <taxon>Clostridia</taxon>
        <taxon>Lachnospirales</taxon>
        <taxon>Vallitaleaceae</taxon>
        <taxon>Vallitalea</taxon>
    </lineage>
</organism>
<dbReference type="AlphaFoldDB" id="A0A8J8SJW0"/>
<reference evidence="3" key="1">
    <citation type="submission" date="2020-07" db="EMBL/GenBank/DDBJ databases">
        <title>Vallitalea pronyensis genome.</title>
        <authorList>
            <person name="Postec A."/>
        </authorList>
    </citation>
    <scope>NUCLEOTIDE SEQUENCE</scope>
    <source>
        <strain evidence="3">FatNI3</strain>
        <plasmid evidence="3">pVpro</plasmid>
    </source>
</reference>
<keyword evidence="4" id="KW-1185">Reference proteome</keyword>
<keyword evidence="2" id="KW-1133">Transmembrane helix</keyword>
<proteinExistence type="predicted"/>
<name>A0A8J8SJW0_9FIRM</name>
<feature type="region of interest" description="Disordered" evidence="1">
    <location>
        <begin position="31"/>
        <end position="51"/>
    </location>
</feature>
<keyword evidence="2" id="KW-0812">Transmembrane</keyword>
<feature type="compositionally biased region" description="Basic and acidic residues" evidence="1">
    <location>
        <begin position="41"/>
        <end position="51"/>
    </location>
</feature>
<dbReference type="RefSeq" id="WP_212699011.1">
    <property type="nucleotide sequence ID" value="NZ_CP058650.1"/>
</dbReference>
<sequence length="253" mass="29065">MIPMLIGGGLGLVTFAIYYLISNKLDEKKKAKRRKVSNQKLSKEKNKKESAKRIEHKIGFRTIQNNVAENHDGTINCTIDYSTPDIGSLNDEEVELYEEQLNRFALSLKFPIKVITMIGKVTYRKSNDKIYETINSGLLSEGATNYSLQLAQALESKQYDRKEFEKKKYLVVGAKDKSEKERIRILKQRATLVMTNLTRSNIHYNMLETIEKIDFFNEYINHGSRIDLIDAEKKGIFELYSTSDMTIGGDSNE</sequence>
<accession>A0A8J8SJW0</accession>
<evidence type="ECO:0000313" key="4">
    <source>
        <dbReference type="Proteomes" id="UP000683246"/>
    </source>
</evidence>
<evidence type="ECO:0000256" key="1">
    <source>
        <dbReference type="SAM" id="MobiDB-lite"/>
    </source>
</evidence>
<evidence type="ECO:0000256" key="2">
    <source>
        <dbReference type="SAM" id="Phobius"/>
    </source>
</evidence>
<feature type="transmembrane region" description="Helical" evidence="2">
    <location>
        <begin position="6"/>
        <end position="25"/>
    </location>
</feature>
<keyword evidence="2" id="KW-0472">Membrane</keyword>
<dbReference type="Proteomes" id="UP000683246">
    <property type="component" value="Plasmid pVpro"/>
</dbReference>
<dbReference type="EMBL" id="CP058650">
    <property type="protein sequence ID" value="QUI25902.1"/>
    <property type="molecule type" value="Genomic_DNA"/>
</dbReference>
<dbReference type="KEGG" id="vpy:HZI73_26175"/>
<protein>
    <submittedName>
        <fullName evidence="3">Uncharacterized protein</fullName>
    </submittedName>
</protein>
<geneLocation type="plasmid" evidence="3 4">
    <name>pVpro</name>
</geneLocation>
<evidence type="ECO:0000313" key="3">
    <source>
        <dbReference type="EMBL" id="QUI25902.1"/>
    </source>
</evidence>